<organism evidence="2 3">
    <name type="scientific">Candidatus Pullichristensenella stercorigallinarum</name>
    <dbReference type="NCBI Taxonomy" id="2840909"/>
    <lineage>
        <taxon>Bacteria</taxon>
        <taxon>Bacillati</taxon>
        <taxon>Bacillota</taxon>
        <taxon>Clostridia</taxon>
        <taxon>Candidatus Pullichristensenella</taxon>
    </lineage>
</organism>
<evidence type="ECO:0000313" key="3">
    <source>
        <dbReference type="Proteomes" id="UP000824260"/>
    </source>
</evidence>
<accession>A0A9D1CWR9</accession>
<dbReference type="PANTHER" id="PTHR44749:SF1">
    <property type="entry name" value="TETRATRICOPEPTIDE-LIKE HELICAL DOMAIN-CONTAINING PROTEIN"/>
    <property type="match status" value="1"/>
</dbReference>
<dbReference type="InterPro" id="IPR011990">
    <property type="entry name" value="TPR-like_helical_dom_sf"/>
</dbReference>
<dbReference type="SMART" id="SM00028">
    <property type="entry name" value="TPR"/>
    <property type="match status" value="5"/>
</dbReference>
<dbReference type="Gene3D" id="1.25.40.10">
    <property type="entry name" value="Tetratricopeptide repeat domain"/>
    <property type="match status" value="3"/>
</dbReference>
<dbReference type="GO" id="GO:0045892">
    <property type="term" value="P:negative regulation of DNA-templated transcription"/>
    <property type="evidence" value="ECO:0007669"/>
    <property type="project" value="InterPro"/>
</dbReference>
<comment type="caution">
    <text evidence="2">The sequence shown here is derived from an EMBL/GenBank/DDBJ whole genome shotgun (WGS) entry which is preliminary data.</text>
</comment>
<dbReference type="InterPro" id="IPR044650">
    <property type="entry name" value="SRFR1-like"/>
</dbReference>
<keyword evidence="1" id="KW-0802">TPR repeat</keyword>
<dbReference type="Pfam" id="PF13432">
    <property type="entry name" value="TPR_16"/>
    <property type="match status" value="2"/>
</dbReference>
<name>A0A9D1CWR9_9FIRM</name>
<dbReference type="SUPFAM" id="SSF48452">
    <property type="entry name" value="TPR-like"/>
    <property type="match status" value="2"/>
</dbReference>
<evidence type="ECO:0000313" key="2">
    <source>
        <dbReference type="EMBL" id="HIQ83362.1"/>
    </source>
</evidence>
<protein>
    <submittedName>
        <fullName evidence="2">Tetratricopeptide repeat protein</fullName>
    </submittedName>
</protein>
<dbReference type="InterPro" id="IPR019734">
    <property type="entry name" value="TPR_rpt"/>
</dbReference>
<dbReference type="PROSITE" id="PS50005">
    <property type="entry name" value="TPR"/>
    <property type="match status" value="1"/>
</dbReference>
<dbReference type="AlphaFoldDB" id="A0A9D1CWR9"/>
<gene>
    <name evidence="2" type="ORF">IAA52_09720</name>
</gene>
<evidence type="ECO:0000256" key="1">
    <source>
        <dbReference type="PROSITE-ProRule" id="PRU00339"/>
    </source>
</evidence>
<dbReference type="Proteomes" id="UP000824260">
    <property type="component" value="Unassembled WGS sequence"/>
</dbReference>
<feature type="repeat" description="TPR" evidence="1">
    <location>
        <begin position="385"/>
        <end position="418"/>
    </location>
</feature>
<dbReference type="EMBL" id="DVFZ01000096">
    <property type="protein sequence ID" value="HIQ83362.1"/>
    <property type="molecule type" value="Genomic_DNA"/>
</dbReference>
<reference evidence="2" key="1">
    <citation type="submission" date="2020-10" db="EMBL/GenBank/DDBJ databases">
        <authorList>
            <person name="Gilroy R."/>
        </authorList>
    </citation>
    <scope>NUCLEOTIDE SEQUENCE</scope>
    <source>
        <strain evidence="2">ChiSjej6B24-2974</strain>
    </source>
</reference>
<sequence length="419" mass="45821">MTGTRGLRRGRRIIASVLVVVLFAGAIVTDQIGIGKRDGRYQSSPAYAYLAETIECLSYGWLHWIVYRLGAQFSNEDSASGRYRRACVSVANEDFAKAEEWMDAYIETEEPGRAAEESASLFMQLACIRSLNGDAYGAVQAAHEAVTQDGENAHLQQLLYQFSLEAGDTRGAAKALGTYAALTEDDTYYEEIADLYLEAGDYEESGRFYDLAIENDGETDRLLYMRGTCSMLSGRYAEALEDFAASAMPGSLYSQGVCAMALNDLEQAEVCFLKTIDRGEQANDARLMLAVCRLESGEPAAAESLLDQYLAAGGSYEDIAYYRASARAMQENYIGAAEDYDAAVQAGSFRPESLFAAAQCYYFAGNYTRAIERFEQCVDEGIELAQSWYYLGLSLMASGETERAAEALDHALDAGATNG</sequence>
<dbReference type="PANTHER" id="PTHR44749">
    <property type="entry name" value="SUPPRESSOR OF RPS4-RLD 1"/>
    <property type="match status" value="1"/>
</dbReference>
<reference evidence="2" key="2">
    <citation type="journal article" date="2021" name="PeerJ">
        <title>Extensive microbial diversity within the chicken gut microbiome revealed by metagenomics and culture.</title>
        <authorList>
            <person name="Gilroy R."/>
            <person name="Ravi A."/>
            <person name="Getino M."/>
            <person name="Pursley I."/>
            <person name="Horton D.L."/>
            <person name="Alikhan N.F."/>
            <person name="Baker D."/>
            <person name="Gharbi K."/>
            <person name="Hall N."/>
            <person name="Watson M."/>
            <person name="Adriaenssens E.M."/>
            <person name="Foster-Nyarko E."/>
            <person name="Jarju S."/>
            <person name="Secka A."/>
            <person name="Antonio M."/>
            <person name="Oren A."/>
            <person name="Chaudhuri R.R."/>
            <person name="La Ragione R."/>
            <person name="Hildebrand F."/>
            <person name="Pallen M.J."/>
        </authorList>
    </citation>
    <scope>NUCLEOTIDE SEQUENCE</scope>
    <source>
        <strain evidence="2">ChiSjej6B24-2974</strain>
    </source>
</reference>
<proteinExistence type="predicted"/>
<dbReference type="Pfam" id="PF12895">
    <property type="entry name" value="ANAPC3"/>
    <property type="match status" value="1"/>
</dbReference>